<organism evidence="1 2">
    <name type="scientific">Bacillus paranthracis</name>
    <dbReference type="NCBI Taxonomy" id="2026186"/>
    <lineage>
        <taxon>Bacteria</taxon>
        <taxon>Bacillati</taxon>
        <taxon>Bacillota</taxon>
        <taxon>Bacilli</taxon>
        <taxon>Bacillales</taxon>
        <taxon>Bacillaceae</taxon>
        <taxon>Bacillus</taxon>
        <taxon>Bacillus cereus group</taxon>
    </lineage>
</organism>
<comment type="caution">
    <text evidence="1">The sequence shown here is derived from an EMBL/GenBank/DDBJ whole genome shotgun (WGS) entry which is preliminary data.</text>
</comment>
<dbReference type="RefSeq" id="WP_000845734.1">
    <property type="nucleotide sequence ID" value="NZ_CBCSIA010000008.1"/>
</dbReference>
<accession>A0A9X8SM17</accession>
<dbReference type="EMBL" id="FWZC01000080">
    <property type="protein sequence ID" value="SME43231.1"/>
    <property type="molecule type" value="Genomic_DNA"/>
</dbReference>
<dbReference type="InterPro" id="IPR006728">
    <property type="entry name" value="YezG-like"/>
</dbReference>
<dbReference type="NCBIfam" id="TIGR01741">
    <property type="entry name" value="staph_tand_hypo"/>
    <property type="match status" value="1"/>
</dbReference>
<reference evidence="1 2" key="1">
    <citation type="submission" date="2017-04" db="EMBL/GenBank/DDBJ databases">
        <authorList>
            <person name="Criscuolo A."/>
        </authorList>
    </citation>
    <scope>NUCLEOTIDE SEQUENCE [LARGE SCALE GENOMIC DNA]</scope>
    <source>
        <strain evidence="1">16-00221</strain>
    </source>
</reference>
<dbReference type="Proteomes" id="UP000194435">
    <property type="component" value="Unassembled WGS sequence"/>
</dbReference>
<protein>
    <submittedName>
        <fullName evidence="1">Antitoxin YezG</fullName>
    </submittedName>
</protein>
<dbReference type="InterPro" id="IPR036170">
    <property type="entry name" value="YezG-like_sf"/>
</dbReference>
<dbReference type="SUPFAM" id="SSF160424">
    <property type="entry name" value="BH3703-like"/>
    <property type="match status" value="1"/>
</dbReference>
<dbReference type="AlphaFoldDB" id="A0A9X8SM17"/>
<dbReference type="Gene3D" id="3.30.500.20">
    <property type="entry name" value="BH3703-like domains"/>
    <property type="match status" value="1"/>
</dbReference>
<name>A0A9X8SM17_9BACI</name>
<sequence length="159" mass="19472">MKTEKMEELYGMIANYLNSIIPVGWKEVYLYAEIDDFSNETFFYFYPNDSSEPIYSLEVSKIYNLDKNQYMEKLFKLNDYVEKLREEFKNNNQPLWSNLTFELTSSGKFNIDYDYTDLDNCDYDDYERHVIWKYKKLNTLPDENNEFDKEIIEKYKKER</sequence>
<proteinExistence type="predicted"/>
<evidence type="ECO:0000313" key="1">
    <source>
        <dbReference type="EMBL" id="SME43231.1"/>
    </source>
</evidence>
<dbReference type="Pfam" id="PF04634">
    <property type="entry name" value="YezG-like"/>
    <property type="match status" value="1"/>
</dbReference>
<evidence type="ECO:0000313" key="2">
    <source>
        <dbReference type="Proteomes" id="UP000194435"/>
    </source>
</evidence>
<gene>
    <name evidence="1" type="primary">yezG_1</name>
    <name evidence="1" type="ORF">BACERE00221_04634</name>
</gene>